<dbReference type="AlphaFoldDB" id="A0A1M7NKB1"/>
<reference evidence="2" key="1">
    <citation type="submission" date="2016-11" db="EMBL/GenBank/DDBJ databases">
        <authorList>
            <person name="Varghese N."/>
            <person name="Submissions S."/>
        </authorList>
    </citation>
    <scope>NUCLEOTIDE SEQUENCE [LARGE SCALE GENOMIC DNA]</scope>
    <source>
        <strain evidence="2">ACAM 48</strain>
    </source>
</reference>
<name>A0A1M7NKB1_9FLAO</name>
<sequence>MLKEGGGHFVCALLYFLKLKYTELHKSPNLDLQNISL</sequence>
<dbReference type="Proteomes" id="UP000190235">
    <property type="component" value="Chromosome I"/>
</dbReference>
<evidence type="ECO:0000313" key="1">
    <source>
        <dbReference type="EMBL" id="SHN04388.1"/>
    </source>
</evidence>
<gene>
    <name evidence="1" type="ORF">SAMN05878281_3240</name>
</gene>
<evidence type="ECO:0000313" key="2">
    <source>
        <dbReference type="Proteomes" id="UP000190235"/>
    </source>
</evidence>
<keyword evidence="2" id="KW-1185">Reference proteome</keyword>
<dbReference type="EMBL" id="LT670848">
    <property type="protein sequence ID" value="SHN04388.1"/>
    <property type="molecule type" value="Genomic_DNA"/>
</dbReference>
<protein>
    <submittedName>
        <fullName evidence="1">Uncharacterized protein</fullName>
    </submittedName>
</protein>
<organism evidence="1 2">
    <name type="scientific">Salegentibacter salegens</name>
    <dbReference type="NCBI Taxonomy" id="143223"/>
    <lineage>
        <taxon>Bacteria</taxon>
        <taxon>Pseudomonadati</taxon>
        <taxon>Bacteroidota</taxon>
        <taxon>Flavobacteriia</taxon>
        <taxon>Flavobacteriales</taxon>
        <taxon>Flavobacteriaceae</taxon>
        <taxon>Salegentibacter</taxon>
    </lineage>
</organism>
<proteinExistence type="predicted"/>
<accession>A0A1M7NKB1</accession>